<dbReference type="AlphaFoldDB" id="A0A0A9FHW5"/>
<protein>
    <submittedName>
        <fullName evidence="1">Uncharacterized protein</fullName>
    </submittedName>
</protein>
<dbReference type="EMBL" id="GBRH01190023">
    <property type="protein sequence ID" value="JAE07873.1"/>
    <property type="molecule type" value="Transcribed_RNA"/>
</dbReference>
<evidence type="ECO:0000313" key="1">
    <source>
        <dbReference type="EMBL" id="JAE07873.1"/>
    </source>
</evidence>
<reference evidence="1" key="2">
    <citation type="journal article" date="2015" name="Data Brief">
        <title>Shoot transcriptome of the giant reed, Arundo donax.</title>
        <authorList>
            <person name="Barrero R.A."/>
            <person name="Guerrero F.D."/>
            <person name="Moolhuijzen P."/>
            <person name="Goolsby J.A."/>
            <person name="Tidwell J."/>
            <person name="Bellgard S.E."/>
            <person name="Bellgard M.I."/>
        </authorList>
    </citation>
    <scope>NUCLEOTIDE SEQUENCE</scope>
    <source>
        <tissue evidence="1">Shoot tissue taken approximately 20 cm above the soil surface</tissue>
    </source>
</reference>
<accession>A0A0A9FHW5</accession>
<reference evidence="1" key="1">
    <citation type="submission" date="2014-09" db="EMBL/GenBank/DDBJ databases">
        <authorList>
            <person name="Magalhaes I.L.F."/>
            <person name="Oliveira U."/>
            <person name="Santos F.R."/>
            <person name="Vidigal T.H.D.A."/>
            <person name="Brescovit A.D."/>
            <person name="Santos A.J."/>
        </authorList>
    </citation>
    <scope>NUCLEOTIDE SEQUENCE</scope>
    <source>
        <tissue evidence="1">Shoot tissue taken approximately 20 cm above the soil surface</tissue>
    </source>
</reference>
<name>A0A0A9FHW5_ARUDO</name>
<organism evidence="1">
    <name type="scientific">Arundo donax</name>
    <name type="common">Giant reed</name>
    <name type="synonym">Donax arundinaceus</name>
    <dbReference type="NCBI Taxonomy" id="35708"/>
    <lineage>
        <taxon>Eukaryota</taxon>
        <taxon>Viridiplantae</taxon>
        <taxon>Streptophyta</taxon>
        <taxon>Embryophyta</taxon>
        <taxon>Tracheophyta</taxon>
        <taxon>Spermatophyta</taxon>
        <taxon>Magnoliopsida</taxon>
        <taxon>Liliopsida</taxon>
        <taxon>Poales</taxon>
        <taxon>Poaceae</taxon>
        <taxon>PACMAD clade</taxon>
        <taxon>Arundinoideae</taxon>
        <taxon>Arundineae</taxon>
        <taxon>Arundo</taxon>
    </lineage>
</organism>
<sequence>MVICFSFGYIRKTSFDFSFQYSMLLKLPYFLLYFLKRIRIICQKGNMWITALVYYI</sequence>
<proteinExistence type="predicted"/>